<evidence type="ECO:0000256" key="2">
    <source>
        <dbReference type="SAM" id="Phobius"/>
    </source>
</evidence>
<accession>A0AA36MDE7</accession>
<keyword evidence="2" id="KW-0472">Membrane</keyword>
<feature type="transmembrane region" description="Helical" evidence="2">
    <location>
        <begin position="152"/>
        <end position="172"/>
    </location>
</feature>
<dbReference type="InterPro" id="IPR004151">
    <property type="entry name" value="7TM_GPCR_serpentine_rcpt_Sre"/>
</dbReference>
<keyword evidence="4" id="KW-1185">Reference proteome</keyword>
<feature type="transmembrane region" description="Helical" evidence="2">
    <location>
        <begin position="54"/>
        <end position="75"/>
    </location>
</feature>
<keyword evidence="2" id="KW-0812">Transmembrane</keyword>
<reference evidence="3" key="1">
    <citation type="submission" date="2023-07" db="EMBL/GenBank/DDBJ databases">
        <authorList>
            <consortium name="CYATHOMIX"/>
        </authorList>
    </citation>
    <scope>NUCLEOTIDE SEQUENCE</scope>
    <source>
        <strain evidence="3">N/A</strain>
    </source>
</reference>
<feature type="transmembrane region" description="Helical" evidence="2">
    <location>
        <begin position="113"/>
        <end position="140"/>
    </location>
</feature>
<dbReference type="EMBL" id="CATQJL010000316">
    <property type="protein sequence ID" value="CAJ0608226.1"/>
    <property type="molecule type" value="Genomic_DNA"/>
</dbReference>
<keyword evidence="2" id="KW-1133">Transmembrane helix</keyword>
<dbReference type="Proteomes" id="UP001176961">
    <property type="component" value="Unassembled WGS sequence"/>
</dbReference>
<organism evidence="3 4">
    <name type="scientific">Cylicocyclus nassatus</name>
    <name type="common">Nematode worm</name>
    <dbReference type="NCBI Taxonomy" id="53992"/>
    <lineage>
        <taxon>Eukaryota</taxon>
        <taxon>Metazoa</taxon>
        <taxon>Ecdysozoa</taxon>
        <taxon>Nematoda</taxon>
        <taxon>Chromadorea</taxon>
        <taxon>Rhabditida</taxon>
        <taxon>Rhabditina</taxon>
        <taxon>Rhabditomorpha</taxon>
        <taxon>Strongyloidea</taxon>
        <taxon>Strongylidae</taxon>
        <taxon>Cylicocyclus</taxon>
    </lineage>
</organism>
<feature type="transmembrane region" description="Helical" evidence="2">
    <location>
        <begin position="25"/>
        <end position="48"/>
    </location>
</feature>
<comment type="similarity">
    <text evidence="1">Belongs to the nematode receptor-like protein sre family.</text>
</comment>
<protein>
    <submittedName>
        <fullName evidence="3">Uncharacterized protein</fullName>
    </submittedName>
</protein>
<comment type="caution">
    <text evidence="3">The sequence shown here is derived from an EMBL/GenBank/DDBJ whole genome shotgun (WGS) entry which is preliminary data.</text>
</comment>
<evidence type="ECO:0000313" key="4">
    <source>
        <dbReference type="Proteomes" id="UP001176961"/>
    </source>
</evidence>
<dbReference type="PANTHER" id="PTHR23128:SF145">
    <property type="entry name" value="SERPENTINE RECEPTOR, CLASS E (EPSILON)"/>
    <property type="match status" value="1"/>
</dbReference>
<dbReference type="GO" id="GO:0007606">
    <property type="term" value="P:sensory perception of chemical stimulus"/>
    <property type="evidence" value="ECO:0007669"/>
    <property type="project" value="InterPro"/>
</dbReference>
<dbReference type="GO" id="GO:0016020">
    <property type="term" value="C:membrane"/>
    <property type="evidence" value="ECO:0007669"/>
    <property type="project" value="InterPro"/>
</dbReference>
<dbReference type="Pfam" id="PF03125">
    <property type="entry name" value="Sre"/>
    <property type="match status" value="1"/>
</dbReference>
<proteinExistence type="inferred from homology"/>
<gene>
    <name evidence="3" type="ORF">CYNAS_LOCUS20209</name>
</gene>
<dbReference type="AlphaFoldDB" id="A0AA36MDE7"/>
<sequence length="228" mass="25907">MLGEVVTERKFAYCFVADYEENSRLWISTGIIFTSRLCTFFLTIATMTGFYSNAIMLIGSGVTVSIFMILLVWMYRLNSKTLVDLRCGICEGKALNTLSVKFQLIESVRVMKLMMLAFCVVGVLIFLGILLLTLTFHVYIADPSKGKVCFALFDLLIAVSAAGGFFAFTLIISDTRRIIRDSAIVQTFFPWLAECLRSSKIRDVTDNHLRASDYYFDQLKLAWEEQEH</sequence>
<evidence type="ECO:0000256" key="1">
    <source>
        <dbReference type="ARBA" id="ARBA00006803"/>
    </source>
</evidence>
<name>A0AA36MDE7_CYLNA</name>
<evidence type="ECO:0000313" key="3">
    <source>
        <dbReference type="EMBL" id="CAJ0608226.1"/>
    </source>
</evidence>
<dbReference type="PANTHER" id="PTHR23128">
    <property type="entry name" value="SERPENTINE RECEPTOR, CLASS E (EPSILON)-RELATED"/>
    <property type="match status" value="1"/>
</dbReference>